<keyword evidence="16 19" id="KW-0325">Glycoprotein</keyword>
<evidence type="ECO:0000256" key="18">
    <source>
        <dbReference type="ARBA" id="ARBA00043835"/>
    </source>
</evidence>
<dbReference type="SMR" id="A0A9L0SUJ7"/>
<comment type="catalytic activity">
    <reaction evidence="2">
        <text>beta-D-galactosyl-(1-&gt;3)-N-acetyl-D-galactosamine + GDP-beta-L-fucose = alpha-L-fucosyl-(1-&gt;2)-beta-D-galactosyl-(1-&gt;3)-N-acetyl-D-galactosamine + GDP + H(+)</text>
        <dbReference type="Rhea" id="RHEA:62964"/>
        <dbReference type="ChEBI" id="CHEBI:15378"/>
        <dbReference type="ChEBI" id="CHEBI:57273"/>
        <dbReference type="ChEBI" id="CHEBI:58189"/>
        <dbReference type="ChEBI" id="CHEBI:84728"/>
        <dbReference type="ChEBI" id="CHEBI:546807"/>
    </reaction>
    <physiologicalReaction direction="left-to-right" evidence="2">
        <dbReference type="Rhea" id="RHEA:62965"/>
    </physiologicalReaction>
</comment>
<evidence type="ECO:0000256" key="6">
    <source>
        <dbReference type="ARBA" id="ARBA00004922"/>
    </source>
</evidence>
<evidence type="ECO:0000256" key="17">
    <source>
        <dbReference type="ARBA" id="ARBA00043729"/>
    </source>
</evidence>
<evidence type="ECO:0000256" key="2">
    <source>
        <dbReference type="ARBA" id="ARBA00000758"/>
    </source>
</evidence>
<evidence type="ECO:0000256" key="20">
    <source>
        <dbReference type="SAM" id="MobiDB-lite"/>
    </source>
</evidence>
<proteinExistence type="inferred from homology"/>
<dbReference type="Pfam" id="PF01531">
    <property type="entry name" value="Glyco_transf_11"/>
    <property type="match status" value="1"/>
</dbReference>
<evidence type="ECO:0000256" key="9">
    <source>
        <dbReference type="ARBA" id="ARBA00022679"/>
    </source>
</evidence>
<comment type="catalytic activity">
    <reaction evidence="18">
        <text>a ganglioside GA1 + GDP-beta-L-fucose = a ganglioside Fuc-GA1 + GDP + H(+)</text>
        <dbReference type="Rhea" id="RHEA:48320"/>
        <dbReference type="ChEBI" id="CHEBI:15378"/>
        <dbReference type="ChEBI" id="CHEBI:57273"/>
        <dbReference type="ChEBI" id="CHEBI:58189"/>
        <dbReference type="ChEBI" id="CHEBI:88069"/>
        <dbReference type="ChEBI" id="CHEBI:90262"/>
    </reaction>
    <physiologicalReaction direction="left-to-right" evidence="18">
        <dbReference type="Rhea" id="RHEA:48321"/>
    </physiologicalReaction>
</comment>
<dbReference type="GeneTree" id="ENSGT00390000001450"/>
<reference evidence="21 22" key="1">
    <citation type="journal article" date="2009" name="Science">
        <title>Genome sequence, comparative analysis, and population genetics of the domestic horse.</title>
        <authorList>
            <consortium name="Broad Institute Genome Sequencing Platform"/>
            <consortium name="Broad Institute Whole Genome Assembly Team"/>
            <person name="Wade C.M."/>
            <person name="Giulotto E."/>
            <person name="Sigurdsson S."/>
            <person name="Zoli M."/>
            <person name="Gnerre S."/>
            <person name="Imsland F."/>
            <person name="Lear T.L."/>
            <person name="Adelson D.L."/>
            <person name="Bailey E."/>
            <person name="Bellone R.R."/>
            <person name="Bloecker H."/>
            <person name="Distl O."/>
            <person name="Edgar R.C."/>
            <person name="Garber M."/>
            <person name="Leeb T."/>
            <person name="Mauceli E."/>
            <person name="MacLeod J.N."/>
            <person name="Penedo M.C.T."/>
            <person name="Raison J.M."/>
            <person name="Sharpe T."/>
            <person name="Vogel J."/>
            <person name="Andersson L."/>
            <person name="Antczak D.F."/>
            <person name="Biagi T."/>
            <person name="Binns M.M."/>
            <person name="Chowdhary B.P."/>
            <person name="Coleman S.J."/>
            <person name="Della Valle G."/>
            <person name="Fryc S."/>
            <person name="Guerin G."/>
            <person name="Hasegawa T."/>
            <person name="Hill E.W."/>
            <person name="Jurka J."/>
            <person name="Kiialainen A."/>
            <person name="Lindgren G."/>
            <person name="Liu J."/>
            <person name="Magnani E."/>
            <person name="Mickelson J.R."/>
            <person name="Murray J."/>
            <person name="Nergadze S.G."/>
            <person name="Onofrio R."/>
            <person name="Pedroni S."/>
            <person name="Piras M.F."/>
            <person name="Raudsepp T."/>
            <person name="Rocchi M."/>
            <person name="Roeed K.H."/>
            <person name="Ryder O.A."/>
            <person name="Searle S."/>
            <person name="Skow L."/>
            <person name="Swinburne J.E."/>
            <person name="Syvaenen A.C."/>
            <person name="Tozaki T."/>
            <person name="Valberg S.J."/>
            <person name="Vaudin M."/>
            <person name="White J.R."/>
            <person name="Zody M.C."/>
            <person name="Lander E.S."/>
            <person name="Lindblad-Toh K."/>
        </authorList>
    </citation>
    <scope>NUCLEOTIDE SEQUENCE [LARGE SCALE GENOMIC DNA]</scope>
    <source>
        <strain evidence="21 22">Thoroughbred</strain>
    </source>
</reference>
<evidence type="ECO:0000256" key="15">
    <source>
        <dbReference type="ARBA" id="ARBA00023136"/>
    </source>
</evidence>
<comment type="pathway">
    <text evidence="6 19">Protein modification; protein glycosylation.</text>
</comment>
<evidence type="ECO:0000256" key="8">
    <source>
        <dbReference type="ARBA" id="ARBA00022676"/>
    </source>
</evidence>
<keyword evidence="9 19" id="KW-0808">Transferase</keyword>
<evidence type="ECO:0000256" key="14">
    <source>
        <dbReference type="ARBA" id="ARBA00023098"/>
    </source>
</evidence>
<evidence type="ECO:0000256" key="1">
    <source>
        <dbReference type="ARBA" id="ARBA00000336"/>
    </source>
</evidence>
<dbReference type="CDD" id="cd11301">
    <property type="entry name" value="Fut1_Fut2_like"/>
    <property type="match status" value="1"/>
</dbReference>
<sequence length="530" mass="58089">MHRADRNTWVQHCSWALDLRVHGRMRPGGLPRAEPPRRPMPARRGCVAVPGSREGRGRGLAPWLGAPGLGGREGAGLRLGAICLPWRAEAVNTGPRPALHPPLPEPSQPVPGGGVEGRAAGPGNLESQVPREAVCGPPWQTARSSHARPSVDLPPGRSSAMWAPSRRHLCLIFLLVCVLSSIAFLYVHQGLFHDGVDLFALCPSHHLGTPHVAIFCLSGTTMTSNASLSCPQQPASLTGTWTIHPDGRFGNQMGQYATLLALAQLNGRQAFILPAMHATLAPVFRITLPVLSPQVDSQTSWLKLQLHDWMSEEYARVEHPVLKLTGFPCSWTFFHHIREQIRSQFTLHDHLRQDAQGFLSQLRLGRTGGRPSTFVGVHVRRGDYLQVMPQLWKGVVGDRAYLQQAMDWFRARHEAPIFVVTSNGMDWCRQNIDTSRGDVIFAGNGLEASPGKDFALLTQCNHTIMTIGTFGFWAAYLAGGDTVYLANFTLPDSNFLKIFKPEAAFLPEWVGINADLSPLRTPAGRLLGIA</sequence>
<comment type="subcellular location">
    <subcellularLocation>
        <location evidence="5 19">Golgi apparatus</location>
        <location evidence="5 19">Golgi stack membrane</location>
        <topology evidence="5 19">Single-pass type II membrane protein</topology>
    </subcellularLocation>
</comment>
<evidence type="ECO:0000256" key="16">
    <source>
        <dbReference type="ARBA" id="ARBA00023180"/>
    </source>
</evidence>
<dbReference type="GO" id="GO:0009312">
    <property type="term" value="P:oligosaccharide biosynthetic process"/>
    <property type="evidence" value="ECO:0007669"/>
    <property type="project" value="Ensembl"/>
</dbReference>
<feature type="region of interest" description="Disordered" evidence="20">
    <location>
        <begin position="94"/>
        <end position="158"/>
    </location>
</feature>
<reference evidence="21" key="2">
    <citation type="submission" date="2025-08" db="UniProtKB">
        <authorList>
            <consortium name="Ensembl"/>
        </authorList>
    </citation>
    <scope>IDENTIFICATION</scope>
    <source>
        <strain evidence="21">Thoroughbred</strain>
    </source>
</reference>
<keyword evidence="15 19" id="KW-0472">Membrane</keyword>
<dbReference type="Ensembl" id="ENSECAT00000129343.1">
    <property type="protein sequence ID" value="ENSECAP00000078542.1"/>
    <property type="gene ID" value="ENSECAG00000006058.3"/>
</dbReference>
<keyword evidence="12 19" id="KW-1133">Transmembrane helix</keyword>
<evidence type="ECO:0000313" key="22">
    <source>
        <dbReference type="Proteomes" id="UP000002281"/>
    </source>
</evidence>
<protein>
    <recommendedName>
        <fullName evidence="19">L-Fucosyltransferase</fullName>
        <ecNumber evidence="19">2.4.1.-</ecNumber>
    </recommendedName>
</protein>
<dbReference type="GO" id="GO:0021772">
    <property type="term" value="P:olfactory bulb development"/>
    <property type="evidence" value="ECO:0007669"/>
    <property type="project" value="Ensembl"/>
</dbReference>
<dbReference type="GO" id="GO:1903672">
    <property type="term" value="P:positive regulation of sprouting angiogenesis"/>
    <property type="evidence" value="ECO:0007669"/>
    <property type="project" value="Ensembl"/>
</dbReference>
<dbReference type="PANTHER" id="PTHR11927:SF4">
    <property type="entry name" value="GALACTOSIDE ALPHA-(1,2)-FUCOSYLTRANSFERASE 1"/>
    <property type="match status" value="1"/>
</dbReference>
<feature type="transmembrane region" description="Helical" evidence="19">
    <location>
        <begin position="169"/>
        <end position="187"/>
    </location>
</feature>
<keyword evidence="14" id="KW-0443">Lipid metabolism</keyword>
<evidence type="ECO:0000256" key="12">
    <source>
        <dbReference type="ARBA" id="ARBA00022989"/>
    </source>
</evidence>
<dbReference type="RefSeq" id="XP_014585140.2">
    <property type="nucleotide sequence ID" value="XM_014729654.3"/>
</dbReference>
<evidence type="ECO:0000256" key="11">
    <source>
        <dbReference type="ARBA" id="ARBA00022968"/>
    </source>
</evidence>
<comment type="catalytic activity">
    <reaction evidence="4">
        <text>a beta-D-galactosyl-(1-&gt;4)-N-acetyl-beta-D-glucosaminyl derivative + GDP-beta-L-fucose = an alpha-L-Fuc-(1-&gt;2)-beta-D-Gal-(1-&gt;4)-beta-D-GlcNAc derivative + GDP + H(+)</text>
        <dbReference type="Rhea" id="RHEA:50668"/>
        <dbReference type="ChEBI" id="CHEBI:15378"/>
        <dbReference type="ChEBI" id="CHEBI:57273"/>
        <dbReference type="ChEBI" id="CHEBI:58189"/>
        <dbReference type="ChEBI" id="CHEBI:133507"/>
        <dbReference type="ChEBI" id="CHEBI:133510"/>
        <dbReference type="EC" id="2.4.1.344"/>
    </reaction>
</comment>
<evidence type="ECO:0000256" key="4">
    <source>
        <dbReference type="ARBA" id="ARBA00001441"/>
    </source>
</evidence>
<dbReference type="OrthoDB" id="3226at2759"/>
<evidence type="ECO:0000256" key="5">
    <source>
        <dbReference type="ARBA" id="ARBA00004447"/>
    </source>
</evidence>
<feature type="compositionally biased region" description="Pro residues" evidence="20">
    <location>
        <begin position="98"/>
        <end position="109"/>
    </location>
</feature>
<name>A0A9L0SUJ7_HORSE</name>
<dbReference type="Proteomes" id="UP000002281">
    <property type="component" value="Chromosome 10"/>
</dbReference>
<evidence type="ECO:0000256" key="10">
    <source>
        <dbReference type="ARBA" id="ARBA00022692"/>
    </source>
</evidence>
<reference evidence="21" key="3">
    <citation type="submission" date="2025-09" db="UniProtKB">
        <authorList>
            <consortium name="Ensembl"/>
        </authorList>
    </citation>
    <scope>IDENTIFICATION</scope>
    <source>
        <strain evidence="21">Thoroughbred</strain>
    </source>
</reference>
<dbReference type="GO" id="GO:0001936">
    <property type="term" value="P:regulation of endothelial cell proliferation"/>
    <property type="evidence" value="ECO:0007669"/>
    <property type="project" value="Ensembl"/>
</dbReference>
<keyword evidence="10 19" id="KW-0812">Transmembrane</keyword>
<dbReference type="CTD" id="2523"/>
<dbReference type="GO" id="GO:0008107">
    <property type="term" value="F:galactoside 2-alpha-L-fucosyltransferase activity"/>
    <property type="evidence" value="ECO:0000318"/>
    <property type="project" value="GO_Central"/>
</dbReference>
<keyword evidence="11 19" id="KW-0735">Signal-anchor</keyword>
<gene>
    <name evidence="21" type="primary">FUT1</name>
</gene>
<organism evidence="21 22">
    <name type="scientific">Equus caballus</name>
    <name type="common">Horse</name>
    <dbReference type="NCBI Taxonomy" id="9796"/>
    <lineage>
        <taxon>Eukaryota</taxon>
        <taxon>Metazoa</taxon>
        <taxon>Chordata</taxon>
        <taxon>Craniata</taxon>
        <taxon>Vertebrata</taxon>
        <taxon>Euteleostomi</taxon>
        <taxon>Mammalia</taxon>
        <taxon>Eutheria</taxon>
        <taxon>Laurasiatheria</taxon>
        <taxon>Perissodactyla</taxon>
        <taxon>Equidae</taxon>
        <taxon>Equus</taxon>
    </lineage>
</organism>
<dbReference type="EC" id="2.4.1.-" evidence="19"/>
<comment type="catalytic activity">
    <reaction evidence="3">
        <text>a beta-D-Gal-(1-&gt;3)-beta-D-GlcNAc-(1-&gt;3)-beta-D-Gal-(1-&gt;4)-beta-D-Glc-(1&lt;-&gt;1')-Cer(d18:1(4E)) + GDP-beta-L-fucose = alpha-L-fucosyl-(1-&gt;2)- beta-D-galactosyl-(1-&gt;3)-N-acetyl-beta-D-glucosaminyl-(1-&gt;3)-beta-D-galactosyl-(1-&gt;4)-beta-D-glucosyl-(1&lt;-&gt;1')-N-acylsphing-4-enine + GDP + H(+)</text>
        <dbReference type="Rhea" id="RHEA:32175"/>
        <dbReference type="ChEBI" id="CHEBI:15378"/>
        <dbReference type="ChEBI" id="CHEBI:17292"/>
        <dbReference type="ChEBI" id="CHEBI:28743"/>
        <dbReference type="ChEBI" id="CHEBI:57273"/>
        <dbReference type="ChEBI" id="CHEBI:58189"/>
        <dbReference type="EC" id="2.4.1.69"/>
    </reaction>
    <physiologicalReaction direction="left-to-right" evidence="3">
        <dbReference type="Rhea" id="RHEA:32176"/>
    </physiologicalReaction>
</comment>
<evidence type="ECO:0000256" key="19">
    <source>
        <dbReference type="RuleBase" id="RU363129"/>
    </source>
</evidence>
<keyword evidence="13 19" id="KW-0333">Golgi apparatus</keyword>
<dbReference type="GO" id="GO:0010595">
    <property type="term" value="P:positive regulation of endothelial cell migration"/>
    <property type="evidence" value="ECO:0007669"/>
    <property type="project" value="Ensembl"/>
</dbReference>
<dbReference type="GO" id="GO:1904906">
    <property type="term" value="P:positive regulation of endothelial cell-matrix adhesion via fibronectin"/>
    <property type="evidence" value="ECO:0007669"/>
    <property type="project" value="Ensembl"/>
</dbReference>
<keyword evidence="8 19" id="KW-0328">Glycosyltransferase</keyword>
<keyword evidence="22" id="KW-1185">Reference proteome</keyword>
<comment type="similarity">
    <text evidence="7 19">Belongs to the glycosyltransferase 11 family.</text>
</comment>
<evidence type="ECO:0000256" key="7">
    <source>
        <dbReference type="ARBA" id="ARBA00009857"/>
    </source>
</evidence>
<evidence type="ECO:0000256" key="3">
    <source>
        <dbReference type="ARBA" id="ARBA00001422"/>
    </source>
</evidence>
<dbReference type="GO" id="GO:0006629">
    <property type="term" value="P:lipid metabolic process"/>
    <property type="evidence" value="ECO:0007669"/>
    <property type="project" value="UniProtKB-KW"/>
</dbReference>
<evidence type="ECO:0000256" key="13">
    <source>
        <dbReference type="ARBA" id="ARBA00023034"/>
    </source>
</evidence>
<dbReference type="AlphaFoldDB" id="A0A9L0SUJ7"/>
<dbReference type="KEGG" id="ecb:100054499"/>
<comment type="catalytic activity">
    <reaction evidence="1">
        <text>a neolactoside nLc4Cer(d18:1(4E)) + GDP-beta-L-fucose = a neolactoside IV(2)-alpha-Fuc-nLc4Cer(d18:1(4E)) + GDP + H(+)</text>
        <dbReference type="Rhea" id="RHEA:48304"/>
        <dbReference type="ChEBI" id="CHEBI:15378"/>
        <dbReference type="ChEBI" id="CHEBI:17006"/>
        <dbReference type="ChEBI" id="CHEBI:28691"/>
        <dbReference type="ChEBI" id="CHEBI:57273"/>
        <dbReference type="ChEBI" id="CHEBI:58189"/>
    </reaction>
    <physiologicalReaction direction="left-to-right" evidence="1">
        <dbReference type="Rhea" id="RHEA:48305"/>
    </physiologicalReaction>
</comment>
<dbReference type="PANTHER" id="PTHR11927">
    <property type="entry name" value="GALACTOSIDE 2-L-FUCOSYLTRANSFERASE"/>
    <property type="match status" value="1"/>
</dbReference>
<evidence type="ECO:0000313" key="21">
    <source>
        <dbReference type="Ensembl" id="ENSECAP00000078542.1"/>
    </source>
</evidence>
<accession>A0A9L0SUJ7</accession>
<dbReference type="GO" id="GO:0032580">
    <property type="term" value="C:Golgi cisterna membrane"/>
    <property type="evidence" value="ECO:0007669"/>
    <property type="project" value="UniProtKB-SubCell"/>
</dbReference>
<dbReference type="GeneID" id="100054499"/>
<comment type="catalytic activity">
    <reaction evidence="17">
        <text>a ganglioside GM1 + GDP-beta-L-fucose = a ganglioside Fuc-GM1 + GDP + H(+)</text>
        <dbReference type="Rhea" id="RHEA:48292"/>
        <dbReference type="ChEBI" id="CHEBI:15378"/>
        <dbReference type="ChEBI" id="CHEBI:57273"/>
        <dbReference type="ChEBI" id="CHEBI:58189"/>
        <dbReference type="ChEBI" id="CHEBI:82639"/>
        <dbReference type="ChEBI" id="CHEBI:90189"/>
    </reaction>
    <physiologicalReaction direction="left-to-right" evidence="17">
        <dbReference type="Rhea" id="RHEA:48293"/>
    </physiologicalReaction>
</comment>
<dbReference type="InterPro" id="IPR002516">
    <property type="entry name" value="Glyco_trans_11"/>
</dbReference>